<keyword evidence="5" id="KW-1185">Reference proteome</keyword>
<dbReference type="PATRIC" id="fig|797209.4.peg.4287"/>
<keyword evidence="3" id="KW-0489">Methyltransferase</keyword>
<evidence type="ECO:0000313" key="3">
    <source>
        <dbReference type="EMBL" id="SHK56687.1"/>
    </source>
</evidence>
<dbReference type="CDD" id="cd02440">
    <property type="entry name" value="AdoMet_MTases"/>
    <property type="match status" value="1"/>
</dbReference>
<dbReference type="Pfam" id="PF08241">
    <property type="entry name" value="Methyltransf_11"/>
    <property type="match status" value="1"/>
</dbReference>
<evidence type="ECO:0000259" key="1">
    <source>
        <dbReference type="Pfam" id="PF08241"/>
    </source>
</evidence>
<dbReference type="Proteomes" id="UP000003751">
    <property type="component" value="Unassembled WGS sequence"/>
</dbReference>
<evidence type="ECO:0000313" key="2">
    <source>
        <dbReference type="EMBL" id="EFW89871.1"/>
    </source>
</evidence>
<evidence type="ECO:0000313" key="4">
    <source>
        <dbReference type="Proteomes" id="UP000003751"/>
    </source>
</evidence>
<organism evidence="2 4">
    <name type="scientific">Haladaptatus paucihalophilus DX253</name>
    <dbReference type="NCBI Taxonomy" id="797209"/>
    <lineage>
        <taxon>Archaea</taxon>
        <taxon>Methanobacteriati</taxon>
        <taxon>Methanobacteriota</taxon>
        <taxon>Stenosarchaea group</taxon>
        <taxon>Halobacteria</taxon>
        <taxon>Halobacteriales</taxon>
        <taxon>Haladaptataceae</taxon>
        <taxon>Haladaptatus</taxon>
    </lineage>
</organism>
<gene>
    <name evidence="3" type="ORF">SAMN05444342_1699</name>
    <name evidence="2" type="ORF">ZOD2009_21857</name>
</gene>
<sequence length="237" mass="27019">MPSDEKPIAGDAYDELAEAYLEHEDDPYCTDLEFPAMVNLVPEVNGKRILDAGCGCGRYTEWLLDNGADVVAVDTSENMVEQTRERVGDRATVHQADLERPLDIADDGTFDGIVSGLSLHYVEDWRQPFTEFSRLLRPGGFLAFSAHHPLDDYLAYDVNYFETERERMTWTASGTDIDVPFYHRPFSEIINPLVETGFQLDELVEPIPTATFEEKKPESYEKRLKRPTFVCIRASKR</sequence>
<dbReference type="PANTHER" id="PTHR43861:SF1">
    <property type="entry name" value="TRANS-ACONITATE 2-METHYLTRANSFERASE"/>
    <property type="match status" value="1"/>
</dbReference>
<dbReference type="AlphaFoldDB" id="E7QZX7"/>
<proteinExistence type="predicted"/>
<reference evidence="5" key="2">
    <citation type="submission" date="2016-11" db="EMBL/GenBank/DDBJ databases">
        <authorList>
            <person name="Varghese N."/>
            <person name="Submissions S."/>
        </authorList>
    </citation>
    <scope>NUCLEOTIDE SEQUENCE [LARGE SCALE GENOMIC DNA]</scope>
    <source>
        <strain evidence="5">DX253</strain>
    </source>
</reference>
<reference evidence="3" key="3">
    <citation type="submission" date="2016-11" db="EMBL/GenBank/DDBJ databases">
        <authorList>
            <person name="Jaros S."/>
            <person name="Januszkiewicz K."/>
            <person name="Wedrychowicz H."/>
        </authorList>
    </citation>
    <scope>NUCLEOTIDE SEQUENCE [LARGE SCALE GENOMIC DNA]</scope>
    <source>
        <strain evidence="3">DX253</strain>
    </source>
</reference>
<dbReference type="GO" id="GO:0008757">
    <property type="term" value="F:S-adenosylmethionine-dependent methyltransferase activity"/>
    <property type="evidence" value="ECO:0007669"/>
    <property type="project" value="InterPro"/>
</dbReference>
<dbReference type="PANTHER" id="PTHR43861">
    <property type="entry name" value="TRANS-ACONITATE 2-METHYLTRANSFERASE-RELATED"/>
    <property type="match status" value="1"/>
</dbReference>
<dbReference type="Gene3D" id="3.40.50.150">
    <property type="entry name" value="Vaccinia Virus protein VP39"/>
    <property type="match status" value="1"/>
</dbReference>
<dbReference type="RefSeq" id="WP_007983554.1">
    <property type="nucleotide sequence ID" value="NZ_AEMG01000030.1"/>
</dbReference>
<dbReference type="STRING" id="797209.GCA_000376445_01429"/>
<dbReference type="OrthoDB" id="57427at2157"/>
<name>E7QZX7_HALPU</name>
<dbReference type="InterPro" id="IPR013216">
    <property type="entry name" value="Methyltransf_11"/>
</dbReference>
<protein>
    <submittedName>
        <fullName evidence="3">Methyltransferase domain-containing protein</fullName>
    </submittedName>
</protein>
<evidence type="ECO:0000313" key="5">
    <source>
        <dbReference type="Proteomes" id="UP000184203"/>
    </source>
</evidence>
<dbReference type="EMBL" id="FRAN01000002">
    <property type="protein sequence ID" value="SHK56687.1"/>
    <property type="molecule type" value="Genomic_DNA"/>
</dbReference>
<dbReference type="SUPFAM" id="SSF53335">
    <property type="entry name" value="S-adenosyl-L-methionine-dependent methyltransferases"/>
    <property type="match status" value="1"/>
</dbReference>
<accession>E7QZX7</accession>
<dbReference type="eggNOG" id="arCOG04347">
    <property type="taxonomic scope" value="Archaea"/>
</dbReference>
<feature type="domain" description="Methyltransferase type 11" evidence="1">
    <location>
        <begin position="50"/>
        <end position="144"/>
    </location>
</feature>
<reference evidence="2 4" key="1">
    <citation type="journal article" date="2014" name="ISME J.">
        <title>Trehalose/2-sulfotrehalose biosynthesis and glycine-betaine uptake are widely spread mechanisms for osmoadaptation in the Halobacteriales.</title>
        <authorList>
            <person name="Youssef N.H."/>
            <person name="Savage-Ashlock K.N."/>
            <person name="McCully A.L."/>
            <person name="Luedtke B."/>
            <person name="Shaw E.I."/>
            <person name="Hoff W.D."/>
            <person name="Elshahed M.S."/>
        </authorList>
    </citation>
    <scope>NUCLEOTIDE SEQUENCE [LARGE SCALE GENOMIC DNA]</scope>
    <source>
        <strain evidence="2 4">DX253</strain>
    </source>
</reference>
<dbReference type="EMBL" id="AEMG01000030">
    <property type="protein sequence ID" value="EFW89871.1"/>
    <property type="molecule type" value="Genomic_DNA"/>
</dbReference>
<dbReference type="GO" id="GO:0032259">
    <property type="term" value="P:methylation"/>
    <property type="evidence" value="ECO:0007669"/>
    <property type="project" value="UniProtKB-KW"/>
</dbReference>
<dbReference type="InterPro" id="IPR029063">
    <property type="entry name" value="SAM-dependent_MTases_sf"/>
</dbReference>
<keyword evidence="3" id="KW-0808">Transferase</keyword>
<dbReference type="Proteomes" id="UP000184203">
    <property type="component" value="Unassembled WGS sequence"/>
</dbReference>